<proteinExistence type="inferred from homology"/>
<dbReference type="GO" id="GO:0009279">
    <property type="term" value="C:cell outer membrane"/>
    <property type="evidence" value="ECO:0007669"/>
    <property type="project" value="UniProtKB-SubCell"/>
</dbReference>
<dbReference type="PROSITE" id="PS52016">
    <property type="entry name" value="TONB_DEPENDENT_REC_3"/>
    <property type="match status" value="1"/>
</dbReference>
<reference evidence="14" key="1">
    <citation type="submission" date="2016-11" db="EMBL/GenBank/DDBJ databases">
        <authorList>
            <person name="Varghese N."/>
            <person name="Submissions S."/>
        </authorList>
    </citation>
    <scope>NUCLEOTIDE SEQUENCE [LARGE SCALE GENOMIC DNA]</scope>
    <source>
        <strain evidence="14">DSM 26884</strain>
    </source>
</reference>
<evidence type="ECO:0000256" key="7">
    <source>
        <dbReference type="ARBA" id="ARBA00023237"/>
    </source>
</evidence>
<dbReference type="NCBIfam" id="TIGR04056">
    <property type="entry name" value="OMP_RagA_SusC"/>
    <property type="match status" value="1"/>
</dbReference>
<evidence type="ECO:0000256" key="3">
    <source>
        <dbReference type="ARBA" id="ARBA00022452"/>
    </source>
</evidence>
<dbReference type="Proteomes" id="UP000184192">
    <property type="component" value="Unassembled WGS sequence"/>
</dbReference>
<evidence type="ECO:0000256" key="1">
    <source>
        <dbReference type="ARBA" id="ARBA00004571"/>
    </source>
</evidence>
<keyword evidence="3 8" id="KW-1134">Transmembrane beta strand</keyword>
<evidence type="ECO:0000256" key="2">
    <source>
        <dbReference type="ARBA" id="ARBA00022448"/>
    </source>
</evidence>
<dbReference type="InterPro" id="IPR039426">
    <property type="entry name" value="TonB-dep_rcpt-like"/>
</dbReference>
<dbReference type="FunFam" id="2.170.130.10:FF:000003">
    <property type="entry name" value="SusC/RagA family TonB-linked outer membrane protein"/>
    <property type="match status" value="1"/>
</dbReference>
<dbReference type="Gene3D" id="2.40.170.20">
    <property type="entry name" value="TonB-dependent receptor, beta-barrel domain"/>
    <property type="match status" value="1"/>
</dbReference>
<evidence type="ECO:0000259" key="11">
    <source>
        <dbReference type="Pfam" id="PF00593"/>
    </source>
</evidence>
<keyword evidence="4 8" id="KW-0812">Transmembrane</keyword>
<evidence type="ECO:0000256" key="5">
    <source>
        <dbReference type="ARBA" id="ARBA00023077"/>
    </source>
</evidence>
<evidence type="ECO:0000256" key="8">
    <source>
        <dbReference type="PROSITE-ProRule" id="PRU01360"/>
    </source>
</evidence>
<dbReference type="NCBIfam" id="TIGR04057">
    <property type="entry name" value="SusC_RagA_signa"/>
    <property type="match status" value="1"/>
</dbReference>
<dbReference type="Gene3D" id="2.60.40.1120">
    <property type="entry name" value="Carboxypeptidase-like, regulatory domain"/>
    <property type="match status" value="1"/>
</dbReference>
<keyword evidence="5 9" id="KW-0798">TonB box</keyword>
<dbReference type="SUPFAM" id="SSF56935">
    <property type="entry name" value="Porins"/>
    <property type="match status" value="1"/>
</dbReference>
<dbReference type="EMBL" id="FQZN01000010">
    <property type="protein sequence ID" value="SHI89813.1"/>
    <property type="molecule type" value="Genomic_DNA"/>
</dbReference>
<dbReference type="InterPro" id="IPR000531">
    <property type="entry name" value="Beta-barrel_TonB"/>
</dbReference>
<feature type="signal peptide" evidence="10">
    <location>
        <begin position="1"/>
        <end position="32"/>
    </location>
</feature>
<keyword evidence="14" id="KW-1185">Reference proteome</keyword>
<dbReference type="Gene3D" id="2.170.130.10">
    <property type="entry name" value="TonB-dependent receptor, plug domain"/>
    <property type="match status" value="1"/>
</dbReference>
<dbReference type="InterPro" id="IPR037066">
    <property type="entry name" value="Plug_dom_sf"/>
</dbReference>
<gene>
    <name evidence="13" type="ORF">SAMN05444350_110108</name>
</gene>
<dbReference type="InterPro" id="IPR023996">
    <property type="entry name" value="TonB-dep_OMP_SusC/RagA"/>
</dbReference>
<dbReference type="Pfam" id="PF13715">
    <property type="entry name" value="CarbopepD_reg_2"/>
    <property type="match status" value="1"/>
</dbReference>
<dbReference type="InterPro" id="IPR012910">
    <property type="entry name" value="Plug_dom"/>
</dbReference>
<evidence type="ECO:0000256" key="6">
    <source>
        <dbReference type="ARBA" id="ARBA00023136"/>
    </source>
</evidence>
<keyword evidence="7 8" id="KW-0998">Cell outer membrane</keyword>
<dbReference type="InterPro" id="IPR023997">
    <property type="entry name" value="TonB-dep_OMP_SusC/RagA_CS"/>
</dbReference>
<dbReference type="Pfam" id="PF07715">
    <property type="entry name" value="Plug"/>
    <property type="match status" value="1"/>
</dbReference>
<keyword evidence="6 8" id="KW-0472">Membrane</keyword>
<keyword evidence="2 8" id="KW-0813">Transport</keyword>
<evidence type="ECO:0000313" key="13">
    <source>
        <dbReference type="EMBL" id="SHI89813.1"/>
    </source>
</evidence>
<dbReference type="InterPro" id="IPR036942">
    <property type="entry name" value="Beta-barrel_TonB_sf"/>
</dbReference>
<evidence type="ECO:0000256" key="9">
    <source>
        <dbReference type="RuleBase" id="RU003357"/>
    </source>
</evidence>
<dbReference type="AlphaFoldDB" id="A0A1M6EWM6"/>
<accession>A0A1M6EWM6</accession>
<organism evidence="13 14">
    <name type="scientific">Bacteroides stercorirosoris</name>
    <dbReference type="NCBI Taxonomy" id="871324"/>
    <lineage>
        <taxon>Bacteria</taxon>
        <taxon>Pseudomonadati</taxon>
        <taxon>Bacteroidota</taxon>
        <taxon>Bacteroidia</taxon>
        <taxon>Bacteroidales</taxon>
        <taxon>Bacteroidaceae</taxon>
        <taxon>Bacteroides</taxon>
    </lineage>
</organism>
<evidence type="ECO:0000256" key="10">
    <source>
        <dbReference type="SAM" id="SignalP"/>
    </source>
</evidence>
<comment type="similarity">
    <text evidence="8 9">Belongs to the TonB-dependent receptor family.</text>
</comment>
<dbReference type="SUPFAM" id="SSF49464">
    <property type="entry name" value="Carboxypeptidase regulatory domain-like"/>
    <property type="match status" value="1"/>
</dbReference>
<dbReference type="Pfam" id="PF00593">
    <property type="entry name" value="TonB_dep_Rec_b-barrel"/>
    <property type="match status" value="1"/>
</dbReference>
<dbReference type="InterPro" id="IPR008969">
    <property type="entry name" value="CarboxyPept-like_regulatory"/>
</dbReference>
<sequence length="1040" mass="117307">MKEKKHQTTPRFKCIGMLLTLALILIGQVAQAQSKQVTGVVKDATGETVIGASVLEKGTPSNGTITDMDGNFKLTVSNGNATLQISFVGYQTQEISLNGKSSIAVTLKEDSEMLEEVVVVGYGAQKKESVIGAISQVSSKDLLSTPAANVSQAIAGKIPGVITSQTSGAPGADDAQIFIRGRATFAGDAQPLILVDGVERAFSQIAPDDIETISVLKDASATAVYGVRGANGVMLITTKRGKEQKPEVSLTANWQIQSPTRGDTYLNSYQSVVLLEEALRNDGINSWYSDNDIEMYRKSVTGQLSGVDAMLYPNVNWYDEVLNSTAPAQRYNVSIRGGTKRMRYYASGEFYDQTSMYKNLSNDAYGNKSSLNFRRYAFRANTDFFLTKDLTFSVNFGTRFEERRGPKTTERGDYSEVFYEINHTPGWIFPVAYEVQSGETTRSLYGGSSQYQNNIVAALAEGGYYRSVNTINETNFIVDYKLDWLTEGLSVKGMLSFDYENEHRRNYTKNFATYELNNRDNYNSIDAYNKFNTDTELAYGSSFTSIYKLYMEAQVNYARKFGKHDVTGMMLYMQNDYRNKAELAERYQGIVGRVTYGYDDRYLFEFNAGYNGSENFMKGKRFGFFPSVSVGWRITNEEFMKGTQDWLNNLKLRASYGQVGNDIYKINGTKQRFLYEQKWSQIGNDYRYGETWQSGIYESQYPNYGVTWERAHKYNLGLEFGLWNGLLSGNLDLFYEKRNDILTQYLTRPQWVGVAMAAANLGKTKNSGYEIELKHANHIGKDFNYTVGLTYSHAKNEILMMDEPDLKTDYRKREGHPINQYFGLVCDGFITQADIDGGKLPVSKLGENVGVGDLKYRDMNGDGLIDERDETFIGYSDIPENTYALSLGANYKNWGFSVMFQGVNHVSRYYDAEAMFAFVNGGKVKEHHLDRWNPSKSEAENLANAKYPRLHYDSYGNHNQRGNSFFLKNGAFMRLKNIELSYTLPTLWAKKVGMSDCRLYVNANNLITWDDLDGLTDPESNGSNRYPIMKTVNFGVNIKF</sequence>
<dbReference type="eggNOG" id="COG4206">
    <property type="taxonomic scope" value="Bacteria"/>
</dbReference>
<protein>
    <submittedName>
        <fullName evidence="13">TonB-linked outer membrane protein, SusC/RagA family</fullName>
    </submittedName>
</protein>
<evidence type="ECO:0000256" key="4">
    <source>
        <dbReference type="ARBA" id="ARBA00022692"/>
    </source>
</evidence>
<feature type="chain" id="PRO_5009917222" evidence="10">
    <location>
        <begin position="33"/>
        <end position="1040"/>
    </location>
</feature>
<comment type="subcellular location">
    <subcellularLocation>
        <location evidence="1 8">Cell outer membrane</location>
        <topology evidence="1 8">Multi-pass membrane protein</topology>
    </subcellularLocation>
</comment>
<feature type="domain" description="TonB-dependent receptor plug" evidence="12">
    <location>
        <begin position="127"/>
        <end position="233"/>
    </location>
</feature>
<evidence type="ECO:0000313" key="14">
    <source>
        <dbReference type="Proteomes" id="UP000184192"/>
    </source>
</evidence>
<dbReference type="FunFam" id="2.60.40.1120:FF:000003">
    <property type="entry name" value="Outer membrane protein Omp121"/>
    <property type="match status" value="1"/>
</dbReference>
<name>A0A1M6EWM6_9BACE</name>
<evidence type="ECO:0000259" key="12">
    <source>
        <dbReference type="Pfam" id="PF07715"/>
    </source>
</evidence>
<keyword evidence="10" id="KW-0732">Signal</keyword>
<feature type="domain" description="TonB-dependent receptor-like beta-barrel" evidence="11">
    <location>
        <begin position="456"/>
        <end position="1006"/>
    </location>
</feature>